<evidence type="ECO:0000256" key="1">
    <source>
        <dbReference type="SAM" id="MobiDB-lite"/>
    </source>
</evidence>
<reference evidence="2" key="2">
    <citation type="submission" date="2020-11" db="EMBL/GenBank/DDBJ databases">
        <authorList>
            <person name="McCartney M.A."/>
            <person name="Auch B."/>
            <person name="Kono T."/>
            <person name="Mallez S."/>
            <person name="Becker A."/>
            <person name="Gohl D.M."/>
            <person name="Silverstein K.A.T."/>
            <person name="Koren S."/>
            <person name="Bechman K.B."/>
            <person name="Herman A."/>
            <person name="Abrahante J.E."/>
            <person name="Garbe J."/>
        </authorList>
    </citation>
    <scope>NUCLEOTIDE SEQUENCE</scope>
    <source>
        <strain evidence="2">Duluth1</strain>
        <tissue evidence="2">Whole animal</tissue>
    </source>
</reference>
<keyword evidence="3" id="KW-1185">Reference proteome</keyword>
<dbReference type="Proteomes" id="UP000828390">
    <property type="component" value="Unassembled WGS sequence"/>
</dbReference>
<evidence type="ECO:0000313" key="2">
    <source>
        <dbReference type="EMBL" id="KAH3886850.1"/>
    </source>
</evidence>
<reference evidence="2" key="1">
    <citation type="journal article" date="2019" name="bioRxiv">
        <title>The Genome of the Zebra Mussel, Dreissena polymorpha: A Resource for Invasive Species Research.</title>
        <authorList>
            <person name="McCartney M.A."/>
            <person name="Auch B."/>
            <person name="Kono T."/>
            <person name="Mallez S."/>
            <person name="Zhang Y."/>
            <person name="Obille A."/>
            <person name="Becker A."/>
            <person name="Abrahante J.E."/>
            <person name="Garbe J."/>
            <person name="Badalamenti J.P."/>
            <person name="Herman A."/>
            <person name="Mangelson H."/>
            <person name="Liachko I."/>
            <person name="Sullivan S."/>
            <person name="Sone E.D."/>
            <person name="Koren S."/>
            <person name="Silverstein K.A.T."/>
            <person name="Beckman K.B."/>
            <person name="Gohl D.M."/>
        </authorList>
    </citation>
    <scope>NUCLEOTIDE SEQUENCE</scope>
    <source>
        <strain evidence="2">Duluth1</strain>
        <tissue evidence="2">Whole animal</tissue>
    </source>
</reference>
<dbReference type="EMBL" id="JAIWYP010000001">
    <property type="protein sequence ID" value="KAH3886850.1"/>
    <property type="molecule type" value="Genomic_DNA"/>
</dbReference>
<organism evidence="2 3">
    <name type="scientific">Dreissena polymorpha</name>
    <name type="common">Zebra mussel</name>
    <name type="synonym">Mytilus polymorpha</name>
    <dbReference type="NCBI Taxonomy" id="45954"/>
    <lineage>
        <taxon>Eukaryota</taxon>
        <taxon>Metazoa</taxon>
        <taxon>Spiralia</taxon>
        <taxon>Lophotrochozoa</taxon>
        <taxon>Mollusca</taxon>
        <taxon>Bivalvia</taxon>
        <taxon>Autobranchia</taxon>
        <taxon>Heteroconchia</taxon>
        <taxon>Euheterodonta</taxon>
        <taxon>Imparidentia</taxon>
        <taxon>Neoheterodontei</taxon>
        <taxon>Myida</taxon>
        <taxon>Dreissenoidea</taxon>
        <taxon>Dreissenidae</taxon>
        <taxon>Dreissena</taxon>
    </lineage>
</organism>
<gene>
    <name evidence="2" type="ORF">DPMN_010863</name>
</gene>
<accession>A0A9D4N0N7</accession>
<evidence type="ECO:0000313" key="3">
    <source>
        <dbReference type="Proteomes" id="UP000828390"/>
    </source>
</evidence>
<proteinExistence type="predicted"/>
<feature type="compositionally biased region" description="Polar residues" evidence="1">
    <location>
        <begin position="1"/>
        <end position="10"/>
    </location>
</feature>
<feature type="region of interest" description="Disordered" evidence="1">
    <location>
        <begin position="1"/>
        <end position="24"/>
    </location>
</feature>
<comment type="caution">
    <text evidence="2">The sequence shown here is derived from an EMBL/GenBank/DDBJ whole genome shotgun (WGS) entry which is preliminary data.</text>
</comment>
<name>A0A9D4N0N7_DREPO</name>
<dbReference type="AlphaFoldDB" id="A0A9D4N0N7"/>
<sequence>MRKPGSSESGIQIPHHHGYQIPRLAPPFQNTQHLGVWELRSTHQYIHGRGETFCDARMVFPQLL</sequence>
<protein>
    <submittedName>
        <fullName evidence="2">Uncharacterized protein</fullName>
    </submittedName>
</protein>